<dbReference type="InterPro" id="IPR032675">
    <property type="entry name" value="LRR_dom_sf"/>
</dbReference>
<dbReference type="InterPro" id="IPR042197">
    <property type="entry name" value="Apaf_helical"/>
</dbReference>
<feature type="domain" description="Disease resistance R13L4/SHOC-2-like LRR" evidence="3">
    <location>
        <begin position="277"/>
        <end position="417"/>
    </location>
</feature>
<dbReference type="Gene3D" id="1.10.8.430">
    <property type="entry name" value="Helical domain of apoptotic protease-activating factors"/>
    <property type="match status" value="1"/>
</dbReference>
<dbReference type="PRINTS" id="PR00364">
    <property type="entry name" value="DISEASERSIST"/>
</dbReference>
<organism evidence="4 5">
    <name type="scientific">Nelumbo nucifera</name>
    <name type="common">Sacred lotus</name>
    <dbReference type="NCBI Taxonomy" id="4432"/>
    <lineage>
        <taxon>Eukaryota</taxon>
        <taxon>Viridiplantae</taxon>
        <taxon>Streptophyta</taxon>
        <taxon>Embryophyta</taxon>
        <taxon>Tracheophyta</taxon>
        <taxon>Spermatophyta</taxon>
        <taxon>Magnoliopsida</taxon>
        <taxon>Proteales</taxon>
        <taxon>Nelumbonaceae</taxon>
        <taxon>Nelumbo</taxon>
    </lineage>
</organism>
<keyword evidence="5" id="KW-1185">Reference proteome</keyword>
<dbReference type="SUPFAM" id="SSF52047">
    <property type="entry name" value="RNI-like"/>
    <property type="match status" value="1"/>
</dbReference>
<dbReference type="AlphaFoldDB" id="A0A822ZPT7"/>
<dbReference type="EMBL" id="DUZY01000008">
    <property type="protein sequence ID" value="DAD46833.1"/>
    <property type="molecule type" value="Genomic_DNA"/>
</dbReference>
<comment type="caution">
    <text evidence="4">The sequence shown here is derived from an EMBL/GenBank/DDBJ whole genome shotgun (WGS) entry which is preliminary data.</text>
</comment>
<protein>
    <recommendedName>
        <fullName evidence="3">Disease resistance R13L4/SHOC-2-like LRR domain-containing protein</fullName>
    </recommendedName>
</protein>
<keyword evidence="1" id="KW-0677">Repeat</keyword>
<dbReference type="InterPro" id="IPR055414">
    <property type="entry name" value="LRR_R13L4/SHOC2-like"/>
</dbReference>
<reference evidence="4 5" key="1">
    <citation type="journal article" date="2020" name="Mol. Biol. Evol.">
        <title>Distinct Expression and Methylation Patterns for Genes with Different Fates following a Single Whole-Genome Duplication in Flowering Plants.</title>
        <authorList>
            <person name="Shi T."/>
            <person name="Rahmani R.S."/>
            <person name="Gugger P.F."/>
            <person name="Wang M."/>
            <person name="Li H."/>
            <person name="Zhang Y."/>
            <person name="Li Z."/>
            <person name="Wang Q."/>
            <person name="Van de Peer Y."/>
            <person name="Marchal K."/>
            <person name="Chen J."/>
        </authorList>
    </citation>
    <scope>NUCLEOTIDE SEQUENCE [LARGE SCALE GENOMIC DNA]</scope>
    <source>
        <tissue evidence="4">Leaf</tissue>
    </source>
</reference>
<name>A0A822ZPT7_NELNU</name>
<proteinExistence type="predicted"/>
<evidence type="ECO:0000259" key="3">
    <source>
        <dbReference type="Pfam" id="PF23598"/>
    </source>
</evidence>
<dbReference type="Gene3D" id="3.80.10.10">
    <property type="entry name" value="Ribonuclease Inhibitor"/>
    <property type="match status" value="1"/>
</dbReference>
<evidence type="ECO:0000313" key="5">
    <source>
        <dbReference type="Proteomes" id="UP000607653"/>
    </source>
</evidence>
<keyword evidence="2" id="KW-0611">Plant defense</keyword>
<dbReference type="PANTHER" id="PTHR36766">
    <property type="entry name" value="PLANT BROAD-SPECTRUM MILDEW RESISTANCE PROTEIN RPW8"/>
    <property type="match status" value="1"/>
</dbReference>
<dbReference type="Proteomes" id="UP000607653">
    <property type="component" value="Unassembled WGS sequence"/>
</dbReference>
<evidence type="ECO:0000313" key="4">
    <source>
        <dbReference type="EMBL" id="DAD46833.1"/>
    </source>
</evidence>
<dbReference type="PANTHER" id="PTHR36766:SF3">
    <property type="entry name" value="RPW8 DOMAIN-CONTAINING PROTEIN"/>
    <property type="match status" value="1"/>
</dbReference>
<dbReference type="Pfam" id="PF23598">
    <property type="entry name" value="LRR_14"/>
    <property type="match status" value="1"/>
</dbReference>
<evidence type="ECO:0000256" key="1">
    <source>
        <dbReference type="ARBA" id="ARBA00022737"/>
    </source>
</evidence>
<sequence length="438" mass="49601">MVIGTRLVLNDCYLLRELQIVRGCKGFPLAVKVIAQSLRGQPLSIWKRTERILSKGPKIPASALLDIWVELYKLNDESDAYNNLLKLSTQSLVTLLETSRKDAGEIDGRFNELFILQHDLLRDLRLVMERREDGIPSSWMEQENQPLSARLVSIITGEMHASSWCSLQLPEAEVLILDFLAINYSLPPFMEKMGKLKVLILANHGHQHAKLNDLQALSYLDQLKRIRLEKISVPPFPKDITFLLKNLQKISLVMCEVRQALENCTGISNMLPNLIELDIDYCNDLVELPSGICNLVHLQNLRITNCHNLSTLPEKIGFVADLQVLCLHACTGLLELPDSIGKLQKLRLLDLSDCLSMEKMPGGMGELSGLRKLDMTRCSRVRELPCSAMNLECLEVVICDEETATLWEPLQFHLSKLNVKVIKDKFSLNWLGIDLRSD</sequence>
<accession>A0A822ZPT7</accession>
<evidence type="ECO:0000256" key="2">
    <source>
        <dbReference type="ARBA" id="ARBA00022821"/>
    </source>
</evidence>
<gene>
    <name evidence="4" type="ORF">HUJ06_016770</name>
</gene>